<sequence length="403" mass="43020">MSDSSISPSRDAEAKMHDQEADSPERSGSKYGPPGDPFGDETNAEVKYRTLTWWQCSLLMIAETISLGILSLPSVMATVGLVPGVIMLVVLGIIASYTGFVFGQFKQAFPHVANMADAGEVLMGTFGKELIGTAQIILLIFILGSHLLTFTIAWNAITGHATCTIVWGVVGLVVFFLLSLPRTLKNVSYMSIVSFISIVGAVFITVIAVGIGKPAGAIVEATTSPSFPTGFSSAMNICFAYAGHMAFFSFIAEMQKPEEFPKALAGLQSAAISLYLIAAVVIYVYVGADVASPALGSAGTVVKKVAYGIALPTIVIAGVIYANVAAKQIYLRMFRGSRHIHEKTWTGLGSWIGIIAILWIIAWVIAESIPVFNNLNSLIVALFVSWFTYGIAGESQQNRQSVT</sequence>
<dbReference type="GO" id="GO:0016020">
    <property type="term" value="C:membrane"/>
    <property type="evidence" value="ECO:0007669"/>
    <property type="project" value="UniProtKB-SubCell"/>
</dbReference>
<feature type="domain" description="Amino acid transporter transmembrane" evidence="8">
    <location>
        <begin position="50"/>
        <end position="389"/>
    </location>
</feature>
<dbReference type="RefSeq" id="XP_047768461.1">
    <property type="nucleotide sequence ID" value="XM_047912445.1"/>
</dbReference>
<keyword evidence="3 7" id="KW-0812">Transmembrane</keyword>
<evidence type="ECO:0000256" key="3">
    <source>
        <dbReference type="ARBA" id="ARBA00022692"/>
    </source>
</evidence>
<comment type="subcellular location">
    <subcellularLocation>
        <location evidence="1">Membrane</location>
        <topology evidence="1">Multi-pass membrane protein</topology>
    </subcellularLocation>
</comment>
<dbReference type="PANTHER" id="PTHR22950:SF479">
    <property type="entry name" value="AMINO ACID TRANSPORTER (EUROFUNG)-RELATED"/>
    <property type="match status" value="1"/>
</dbReference>
<accession>A0A9Q8PKH6</accession>
<keyword evidence="5 7" id="KW-0472">Membrane</keyword>
<dbReference type="Proteomes" id="UP000756132">
    <property type="component" value="Chromosome 11"/>
</dbReference>
<feature type="transmembrane region" description="Helical" evidence="7">
    <location>
        <begin position="231"/>
        <end position="252"/>
    </location>
</feature>
<dbReference type="GO" id="GO:0015179">
    <property type="term" value="F:L-amino acid transmembrane transporter activity"/>
    <property type="evidence" value="ECO:0007669"/>
    <property type="project" value="TreeGrafter"/>
</dbReference>
<evidence type="ECO:0000256" key="2">
    <source>
        <dbReference type="ARBA" id="ARBA00008066"/>
    </source>
</evidence>
<evidence type="ECO:0000256" key="1">
    <source>
        <dbReference type="ARBA" id="ARBA00004141"/>
    </source>
</evidence>
<dbReference type="PANTHER" id="PTHR22950">
    <property type="entry name" value="AMINO ACID TRANSPORTER"/>
    <property type="match status" value="1"/>
</dbReference>
<evidence type="ECO:0000259" key="8">
    <source>
        <dbReference type="Pfam" id="PF01490"/>
    </source>
</evidence>
<dbReference type="KEGG" id="ffu:CLAFUR5_13297"/>
<feature type="region of interest" description="Disordered" evidence="6">
    <location>
        <begin position="1"/>
        <end position="39"/>
    </location>
</feature>
<dbReference type="AlphaFoldDB" id="A0A9Q8PKH6"/>
<dbReference type="Gene3D" id="1.20.1740.10">
    <property type="entry name" value="Amino acid/polyamine transporter I"/>
    <property type="match status" value="1"/>
</dbReference>
<evidence type="ECO:0000256" key="4">
    <source>
        <dbReference type="ARBA" id="ARBA00022989"/>
    </source>
</evidence>
<feature type="transmembrane region" description="Helical" evidence="7">
    <location>
        <begin position="159"/>
        <end position="180"/>
    </location>
</feature>
<proteinExistence type="inferred from homology"/>
<feature type="transmembrane region" description="Helical" evidence="7">
    <location>
        <begin position="345"/>
        <end position="365"/>
    </location>
</feature>
<feature type="transmembrane region" description="Helical" evidence="7">
    <location>
        <begin position="130"/>
        <end position="153"/>
    </location>
</feature>
<reference evidence="9" key="1">
    <citation type="submission" date="2021-12" db="EMBL/GenBank/DDBJ databases">
        <authorList>
            <person name="Zaccaron A."/>
            <person name="Stergiopoulos I."/>
        </authorList>
    </citation>
    <scope>NUCLEOTIDE SEQUENCE</scope>
    <source>
        <strain evidence="9">Race5_Kim</strain>
    </source>
</reference>
<keyword evidence="10" id="KW-1185">Reference proteome</keyword>
<evidence type="ECO:0000313" key="9">
    <source>
        <dbReference type="EMBL" id="UJO24095.1"/>
    </source>
</evidence>
<dbReference type="GeneID" id="71993175"/>
<feature type="transmembrane region" description="Helical" evidence="7">
    <location>
        <begin position="192"/>
        <end position="211"/>
    </location>
</feature>
<dbReference type="FunFam" id="1.20.1740.10:FF:000039">
    <property type="entry name" value="Neutral amino acid transporter (Eurofung)"/>
    <property type="match status" value="1"/>
</dbReference>
<reference evidence="9" key="2">
    <citation type="journal article" date="2022" name="Microb. Genom.">
        <title>A chromosome-scale genome assembly of the tomato pathogen Cladosporium fulvum reveals a compartmentalized genome architecture and the presence of a dispensable chromosome.</title>
        <authorList>
            <person name="Zaccaron A.Z."/>
            <person name="Chen L.H."/>
            <person name="Samaras A."/>
            <person name="Stergiopoulos I."/>
        </authorList>
    </citation>
    <scope>NUCLEOTIDE SEQUENCE</scope>
    <source>
        <strain evidence="9">Race5_Kim</strain>
    </source>
</reference>
<feature type="transmembrane region" description="Helical" evidence="7">
    <location>
        <begin position="305"/>
        <end position="324"/>
    </location>
</feature>
<feature type="transmembrane region" description="Helical" evidence="7">
    <location>
        <begin position="371"/>
        <end position="392"/>
    </location>
</feature>
<feature type="compositionally biased region" description="Basic and acidic residues" evidence="6">
    <location>
        <begin position="10"/>
        <end position="28"/>
    </location>
</feature>
<gene>
    <name evidence="9" type="ORF">CLAFUR5_13297</name>
</gene>
<name>A0A9Q8PKH6_PASFU</name>
<organism evidence="9 10">
    <name type="scientific">Passalora fulva</name>
    <name type="common">Tomato leaf mold</name>
    <name type="synonym">Cladosporium fulvum</name>
    <dbReference type="NCBI Taxonomy" id="5499"/>
    <lineage>
        <taxon>Eukaryota</taxon>
        <taxon>Fungi</taxon>
        <taxon>Dikarya</taxon>
        <taxon>Ascomycota</taxon>
        <taxon>Pezizomycotina</taxon>
        <taxon>Dothideomycetes</taxon>
        <taxon>Dothideomycetidae</taxon>
        <taxon>Mycosphaerellales</taxon>
        <taxon>Mycosphaerellaceae</taxon>
        <taxon>Fulvia</taxon>
    </lineage>
</organism>
<evidence type="ECO:0000256" key="6">
    <source>
        <dbReference type="SAM" id="MobiDB-lite"/>
    </source>
</evidence>
<evidence type="ECO:0000313" key="10">
    <source>
        <dbReference type="Proteomes" id="UP000756132"/>
    </source>
</evidence>
<dbReference type="Pfam" id="PF01490">
    <property type="entry name" value="Aa_trans"/>
    <property type="match status" value="1"/>
</dbReference>
<dbReference type="EMBL" id="CP090173">
    <property type="protein sequence ID" value="UJO24095.1"/>
    <property type="molecule type" value="Genomic_DNA"/>
</dbReference>
<protein>
    <submittedName>
        <fullName evidence="9">N amino acid transport system protein</fullName>
    </submittedName>
</protein>
<evidence type="ECO:0000256" key="5">
    <source>
        <dbReference type="ARBA" id="ARBA00023136"/>
    </source>
</evidence>
<dbReference type="OrthoDB" id="294730at2759"/>
<comment type="similarity">
    <text evidence="2">Belongs to the amino acid/polyamine transporter 2 family.</text>
</comment>
<dbReference type="InterPro" id="IPR013057">
    <property type="entry name" value="AA_transpt_TM"/>
</dbReference>
<feature type="transmembrane region" description="Helical" evidence="7">
    <location>
        <begin position="264"/>
        <end position="285"/>
    </location>
</feature>
<evidence type="ECO:0000256" key="7">
    <source>
        <dbReference type="SAM" id="Phobius"/>
    </source>
</evidence>
<feature type="transmembrane region" description="Helical" evidence="7">
    <location>
        <begin position="56"/>
        <end position="75"/>
    </location>
</feature>
<feature type="transmembrane region" description="Helical" evidence="7">
    <location>
        <begin position="81"/>
        <end position="102"/>
    </location>
</feature>
<keyword evidence="4 7" id="KW-1133">Transmembrane helix</keyword>